<organism evidence="1 2">
    <name type="scientific">Anaerobiospirillum thomasii</name>
    <dbReference type="NCBI Taxonomy" id="179995"/>
    <lineage>
        <taxon>Bacteria</taxon>
        <taxon>Pseudomonadati</taxon>
        <taxon>Pseudomonadota</taxon>
        <taxon>Gammaproteobacteria</taxon>
        <taxon>Aeromonadales</taxon>
        <taxon>Succinivibrionaceae</taxon>
        <taxon>Anaerobiospirillum</taxon>
    </lineage>
</organism>
<dbReference type="Proteomes" id="UP000250086">
    <property type="component" value="Unassembled WGS sequence"/>
</dbReference>
<accession>A0A2X0WZM7</accession>
<dbReference type="AlphaFoldDB" id="A0A2X0WZM7"/>
<reference evidence="1 2" key="1">
    <citation type="submission" date="2018-06" db="EMBL/GenBank/DDBJ databases">
        <authorList>
            <consortium name="Pathogen Informatics"/>
            <person name="Doyle S."/>
        </authorList>
    </citation>
    <scope>NUCLEOTIDE SEQUENCE [LARGE SCALE GENOMIC DNA]</scope>
    <source>
        <strain evidence="1 2">NCTC13093</strain>
    </source>
</reference>
<evidence type="ECO:0000313" key="1">
    <source>
        <dbReference type="EMBL" id="SPT70991.1"/>
    </source>
</evidence>
<sequence>MAIRFRLIKAANGLEYGSIVSGYRDPVTKKSTTRSLKSYGHVSQEKLADPLFLSQVRHDINYFSYQLQTEAKKTQTLTPSKVARSFLRINYSFFALRYVYEKLKCDQIITDLKAYSSIENFEDLFFYMTAERINDDECQFVSPERNHIFDFSHILLDKAPQALTFLASRAYQISRQLNKNLVMHNLVDKSNVTYYLTKLNFQHIKNSPLNGALIENQCVLGLTLDGNYIPLDYHLNQILPGDKINRDDMLSRVLYVKNTTARYASFTFVADTELNKREYIYHLEKEKCPYILCSNLYKLSVRRQSLLLKGKFKKGRSADGDSSWRYRQVKEPLTIRQFGSRIILDCKIFVIYSKSKRAHDLWRLEKQWRAASNLVDMSDQDINSTGLLDEELLSSSLMRFIKLKHSAPGLLSIDHTQYSKYGVFAGYFVVITNLESNIASIYQKLKKLWDFKESYRNPNLPDVRHGSHLNYRDLMAGHFFLANFSNIIKRSLLCLLQTKNLHLNSKQLKRAMHDNALCFVKDKKSGEYLVLKNTIAEPDDLGYNSMDLIMQALSLPVFDAIENIESYKVAVREHIRSKTMHINSSVL</sequence>
<dbReference type="RefSeq" id="WP_113745003.1">
    <property type="nucleotide sequence ID" value="NZ_UAPV01000001.1"/>
</dbReference>
<gene>
    <name evidence="1" type="ORF">NCTC13093_02420</name>
</gene>
<keyword evidence="2" id="KW-1185">Reference proteome</keyword>
<proteinExistence type="predicted"/>
<name>A0A2X0WZM7_9GAMM</name>
<evidence type="ECO:0000313" key="2">
    <source>
        <dbReference type="Proteomes" id="UP000250086"/>
    </source>
</evidence>
<protein>
    <submittedName>
        <fullName evidence="1">Uncharacterized protein</fullName>
    </submittedName>
</protein>
<dbReference type="EMBL" id="UAPV01000001">
    <property type="protein sequence ID" value="SPT70991.1"/>
    <property type="molecule type" value="Genomic_DNA"/>
</dbReference>